<sequence>MCSIKEFDYLVIGGGSGGLASALCAREFGATVAIIEGKCLGGICVNVGCIPSKLMYHCANFTEFIRDSSDYGFDISYNGFNFTKFKKSCYAYVQQLNESCKEDLKNSKIEIINGFGTFDNDGTVVVDGQKYKGKHTLIVVGGKPKLPDVISGVEFGINCDQFFRLQNLPKKSVVIGAGPIALEIAGVLAAFGSETHMLIRHEHVLRKFDSTLMKAATKSVQNGPIKLHKNTNVEKIEKNFDGTLKIFIKEGLIFDDVNVLIWAIGRSPSTKSLNLEKIGVETNSDGYIIVDEFQQTSASGIFALGDVCGETLSLSHLRGRRLAHRLFNSAKTNFNNCFLHASTVISSHPPIGSLGLTESEAIEKYGKEKVTIYKTKFIPLYFAITTFKEPCLMKLICVGEEEKIVGIHVIGRGVDEMLQGFATALQMGVTKKAFDFSVPIHPTSSEEMVLMKNGIKPE</sequence>
<name>A0AC34FMK1_9BILA</name>
<proteinExistence type="predicted"/>
<dbReference type="Proteomes" id="UP000887579">
    <property type="component" value="Unplaced"/>
</dbReference>
<evidence type="ECO:0000313" key="1">
    <source>
        <dbReference type="Proteomes" id="UP000887579"/>
    </source>
</evidence>
<dbReference type="WBParaSite" id="ES5_v2.g18635.t1">
    <property type="protein sequence ID" value="ES5_v2.g18635.t1"/>
    <property type="gene ID" value="ES5_v2.g18635"/>
</dbReference>
<evidence type="ECO:0000313" key="2">
    <source>
        <dbReference type="WBParaSite" id="ES5_v2.g18635.t1"/>
    </source>
</evidence>
<reference evidence="2" key="1">
    <citation type="submission" date="2022-11" db="UniProtKB">
        <authorList>
            <consortium name="WormBaseParasite"/>
        </authorList>
    </citation>
    <scope>IDENTIFICATION</scope>
</reference>
<accession>A0AC34FMK1</accession>
<organism evidence="1 2">
    <name type="scientific">Panagrolaimus sp. ES5</name>
    <dbReference type="NCBI Taxonomy" id="591445"/>
    <lineage>
        <taxon>Eukaryota</taxon>
        <taxon>Metazoa</taxon>
        <taxon>Ecdysozoa</taxon>
        <taxon>Nematoda</taxon>
        <taxon>Chromadorea</taxon>
        <taxon>Rhabditida</taxon>
        <taxon>Tylenchina</taxon>
        <taxon>Panagrolaimomorpha</taxon>
        <taxon>Panagrolaimoidea</taxon>
        <taxon>Panagrolaimidae</taxon>
        <taxon>Panagrolaimus</taxon>
    </lineage>
</organism>
<protein>
    <submittedName>
        <fullName evidence="2">Glutathione reductase</fullName>
    </submittedName>
</protein>